<evidence type="ECO:0000256" key="9">
    <source>
        <dbReference type="ARBA" id="ARBA00023012"/>
    </source>
</evidence>
<dbReference type="Gene3D" id="3.30.565.10">
    <property type="entry name" value="Histidine kinase-like ATPase, C-terminal domain"/>
    <property type="match status" value="1"/>
</dbReference>
<evidence type="ECO:0000256" key="7">
    <source>
        <dbReference type="ARBA" id="ARBA00022777"/>
    </source>
</evidence>
<evidence type="ECO:0000256" key="5">
    <source>
        <dbReference type="ARBA" id="ARBA00022679"/>
    </source>
</evidence>
<comment type="catalytic activity">
    <reaction evidence="1">
        <text>ATP + protein L-histidine = ADP + protein N-phospho-L-histidine.</text>
        <dbReference type="EC" id="2.7.13.3"/>
    </reaction>
</comment>
<dbReference type="EMBL" id="JAIKTU010000001">
    <property type="protein sequence ID" value="MBY0754157.1"/>
    <property type="molecule type" value="Genomic_DNA"/>
</dbReference>
<evidence type="ECO:0000256" key="1">
    <source>
        <dbReference type="ARBA" id="ARBA00000085"/>
    </source>
</evidence>
<comment type="caution">
    <text evidence="13">The sequence shown here is derived from an EMBL/GenBank/DDBJ whole genome shotgun (WGS) entry which is preliminary data.</text>
</comment>
<evidence type="ECO:0000256" key="10">
    <source>
        <dbReference type="ARBA" id="ARBA00023136"/>
    </source>
</evidence>
<dbReference type="InterPro" id="IPR005467">
    <property type="entry name" value="His_kinase_dom"/>
</dbReference>
<dbReference type="Proteomes" id="UP001299068">
    <property type="component" value="Unassembled WGS sequence"/>
</dbReference>
<name>A0ABS7KUA2_CLOSR</name>
<keyword evidence="6 11" id="KW-0812">Transmembrane</keyword>
<evidence type="ECO:0000313" key="14">
    <source>
        <dbReference type="Proteomes" id="UP001299068"/>
    </source>
</evidence>
<evidence type="ECO:0000256" key="11">
    <source>
        <dbReference type="SAM" id="Phobius"/>
    </source>
</evidence>
<dbReference type="PRINTS" id="PR00344">
    <property type="entry name" value="BCTRLSENSOR"/>
</dbReference>
<keyword evidence="8 11" id="KW-1133">Transmembrane helix</keyword>
<comment type="subcellular location">
    <subcellularLocation>
        <location evidence="2">Cell membrane</location>
        <topology evidence="2">Multi-pass membrane protein</topology>
    </subcellularLocation>
</comment>
<dbReference type="EC" id="2.7.13.3" evidence="3"/>
<evidence type="ECO:0000256" key="4">
    <source>
        <dbReference type="ARBA" id="ARBA00022475"/>
    </source>
</evidence>
<dbReference type="GO" id="GO:0016301">
    <property type="term" value="F:kinase activity"/>
    <property type="evidence" value="ECO:0007669"/>
    <property type="project" value="UniProtKB-KW"/>
</dbReference>
<proteinExistence type="predicted"/>
<keyword evidence="14" id="KW-1185">Reference proteome</keyword>
<keyword evidence="4" id="KW-1003">Cell membrane</keyword>
<evidence type="ECO:0000256" key="6">
    <source>
        <dbReference type="ARBA" id="ARBA00022692"/>
    </source>
</evidence>
<keyword evidence="9" id="KW-0902">Two-component regulatory system</keyword>
<feature type="transmembrane region" description="Helical" evidence="11">
    <location>
        <begin position="147"/>
        <end position="169"/>
    </location>
</feature>
<evidence type="ECO:0000259" key="12">
    <source>
        <dbReference type="PROSITE" id="PS50109"/>
    </source>
</evidence>
<keyword evidence="7 13" id="KW-0418">Kinase</keyword>
<dbReference type="InterPro" id="IPR050351">
    <property type="entry name" value="BphY/WalK/GraS-like"/>
</dbReference>
<dbReference type="PANTHER" id="PTHR45453">
    <property type="entry name" value="PHOSPHATE REGULON SENSOR PROTEIN PHOR"/>
    <property type="match status" value="1"/>
</dbReference>
<dbReference type="Pfam" id="PF02518">
    <property type="entry name" value="HATPase_c"/>
    <property type="match status" value="1"/>
</dbReference>
<evidence type="ECO:0000256" key="3">
    <source>
        <dbReference type="ARBA" id="ARBA00012438"/>
    </source>
</evidence>
<feature type="transmembrane region" description="Helical" evidence="11">
    <location>
        <begin position="7"/>
        <end position="30"/>
    </location>
</feature>
<dbReference type="SUPFAM" id="SSF55874">
    <property type="entry name" value="ATPase domain of HSP90 chaperone/DNA topoisomerase II/histidine kinase"/>
    <property type="match status" value="1"/>
</dbReference>
<dbReference type="SMART" id="SM00387">
    <property type="entry name" value="HATPase_c"/>
    <property type="match status" value="1"/>
</dbReference>
<keyword evidence="5" id="KW-0808">Transferase</keyword>
<dbReference type="InterPro" id="IPR003594">
    <property type="entry name" value="HATPase_dom"/>
</dbReference>
<dbReference type="InterPro" id="IPR036890">
    <property type="entry name" value="HATPase_C_sf"/>
</dbReference>
<sequence length="441" mass="50212">MTIKKQWLITLVTVVIVTVFINTVLLTILINKNFNTYVSNTYKENVSKIISTIEESSKKDISNMQLEMNLKGHLDDPIVGIIIYDNYGREILSVGNTMMHHMMMGSTREDVESYDVKDKSSDIGKVYIVKNASIDGSSTINIFKKTLVMNSLIVSAIVIFLAIIISLYMSKKTVDDLKKTEELAQNINLGNDTNIKLSSIKEIRFIQVSLQELSSKLKLKQKGRKKLIDEMIHQTRTPLTILKSHVEAYEDGILELNSSEFNILEEQIDNVTSIISNMSEMIEGEKDLEEIKIEKVNLNDLINQIGNGLKLQFKKKNIDFKIVENNNISINTDRYKLSQTIYNILTNSYKFTLEGETVILEIFKEDKNIKIIIEDTGIGIKKEDLKRIFEAYYRGVNTNKIKGEGIGLYVAYENIEAIKGKIEVESKCGIGTKFIIMLPYT</sequence>
<evidence type="ECO:0000313" key="13">
    <source>
        <dbReference type="EMBL" id="MBY0754157.1"/>
    </source>
</evidence>
<dbReference type="PROSITE" id="PS50109">
    <property type="entry name" value="HIS_KIN"/>
    <property type="match status" value="1"/>
</dbReference>
<evidence type="ECO:0000256" key="2">
    <source>
        <dbReference type="ARBA" id="ARBA00004651"/>
    </source>
</evidence>
<dbReference type="RefSeq" id="WP_221858585.1">
    <property type="nucleotide sequence ID" value="NZ_JAIKTU010000001.1"/>
</dbReference>
<evidence type="ECO:0000256" key="8">
    <source>
        <dbReference type="ARBA" id="ARBA00022989"/>
    </source>
</evidence>
<accession>A0ABS7KUA2</accession>
<gene>
    <name evidence="13" type="ORF">K5V21_01680</name>
</gene>
<reference evidence="13 14" key="1">
    <citation type="journal article" date="2021" name="Cell Host Microbe">
        <title>in vivo commensal control of Clostridioides difficile virulence.</title>
        <authorList>
            <person name="Girinathan B.P."/>
            <person name="Dibenedetto N."/>
            <person name="Worley J.N."/>
            <person name="Peltier J."/>
            <person name="Arrieta-Ortiz M.L."/>
            <person name="Rupa Christinal Immanuel S."/>
            <person name="Lavin R."/>
            <person name="Delaney M.L."/>
            <person name="Cummins C."/>
            <person name="Hoffmann M."/>
            <person name="Luo Y."/>
            <person name="Gonzalez-Escalona N."/>
            <person name="Allard M."/>
            <person name="Onderdonk A.B."/>
            <person name="Gerber G.K."/>
            <person name="Sonenshein A.L."/>
            <person name="Baliga N."/>
            <person name="Dupuy B."/>
            <person name="Bry L."/>
        </authorList>
    </citation>
    <scope>NUCLEOTIDE SEQUENCE [LARGE SCALE GENOMIC DNA]</scope>
    <source>
        <strain evidence="13 14">DSM 599</strain>
    </source>
</reference>
<organism evidence="13 14">
    <name type="scientific">Clostridium sardiniense</name>
    <name type="common">Clostridium absonum</name>
    <dbReference type="NCBI Taxonomy" id="29369"/>
    <lineage>
        <taxon>Bacteria</taxon>
        <taxon>Bacillati</taxon>
        <taxon>Bacillota</taxon>
        <taxon>Clostridia</taxon>
        <taxon>Eubacteriales</taxon>
        <taxon>Clostridiaceae</taxon>
        <taxon>Clostridium</taxon>
    </lineage>
</organism>
<dbReference type="InterPro" id="IPR004358">
    <property type="entry name" value="Sig_transdc_His_kin-like_C"/>
</dbReference>
<protein>
    <recommendedName>
        <fullName evidence="3">histidine kinase</fullName>
        <ecNumber evidence="3">2.7.13.3</ecNumber>
    </recommendedName>
</protein>
<feature type="domain" description="Histidine kinase" evidence="12">
    <location>
        <begin position="230"/>
        <end position="441"/>
    </location>
</feature>
<dbReference type="PANTHER" id="PTHR45453:SF2">
    <property type="entry name" value="HISTIDINE KINASE"/>
    <property type="match status" value="1"/>
</dbReference>
<keyword evidence="10 11" id="KW-0472">Membrane</keyword>